<dbReference type="GO" id="GO:0008236">
    <property type="term" value="F:serine-type peptidase activity"/>
    <property type="evidence" value="ECO:0007669"/>
    <property type="project" value="InterPro"/>
</dbReference>
<dbReference type="SUPFAM" id="SSF69304">
    <property type="entry name" value="Tricorn protease N-terminal domain"/>
    <property type="match status" value="1"/>
</dbReference>
<evidence type="ECO:0000259" key="2">
    <source>
        <dbReference type="Pfam" id="PF00326"/>
    </source>
</evidence>
<dbReference type="InterPro" id="IPR011042">
    <property type="entry name" value="6-blade_b-propeller_TolB-like"/>
</dbReference>
<comment type="caution">
    <text evidence="3">The sequence shown here is derived from an EMBL/GenBank/DDBJ whole genome shotgun (WGS) entry which is preliminary data.</text>
</comment>
<dbReference type="InterPro" id="IPR029058">
    <property type="entry name" value="AB_hydrolase_fold"/>
</dbReference>
<evidence type="ECO:0000313" key="3">
    <source>
        <dbReference type="EMBL" id="TPG56518.1"/>
    </source>
</evidence>
<organism evidence="3 4">
    <name type="scientific">Sphingomonas glacialis</name>
    <dbReference type="NCBI Taxonomy" id="658225"/>
    <lineage>
        <taxon>Bacteria</taxon>
        <taxon>Pseudomonadati</taxon>
        <taxon>Pseudomonadota</taxon>
        <taxon>Alphaproteobacteria</taxon>
        <taxon>Sphingomonadales</taxon>
        <taxon>Sphingomonadaceae</taxon>
        <taxon>Sphingomonas</taxon>
    </lineage>
</organism>
<dbReference type="EMBL" id="RCZC01000001">
    <property type="protein sequence ID" value="TPG56518.1"/>
    <property type="molecule type" value="Genomic_DNA"/>
</dbReference>
<dbReference type="InterPro" id="IPR053536">
    <property type="entry name" value="Lasso_peptide_isopeptidase"/>
</dbReference>
<feature type="chain" id="PRO_5021498586" evidence="1">
    <location>
        <begin position="22"/>
        <end position="705"/>
    </location>
</feature>
<reference evidence="3 4" key="1">
    <citation type="journal article" date="2019" name="Environ. Microbiol.">
        <title>Species interactions and distinct microbial communities in high Arctic permafrost affected cryosols are associated with the CH4 and CO2 gas fluxes.</title>
        <authorList>
            <person name="Altshuler I."/>
            <person name="Hamel J."/>
            <person name="Turney S."/>
            <person name="Magnuson E."/>
            <person name="Levesque R."/>
            <person name="Greer C."/>
            <person name="Whyte L.G."/>
        </authorList>
    </citation>
    <scope>NUCLEOTIDE SEQUENCE [LARGE SCALE GENOMIC DNA]</scope>
    <source>
        <strain evidence="3 4">E6.1</strain>
    </source>
</reference>
<name>A0A502G3N6_9SPHN</name>
<dbReference type="Gene3D" id="2.120.10.30">
    <property type="entry name" value="TolB, C-terminal domain"/>
    <property type="match status" value="1"/>
</dbReference>
<dbReference type="OrthoDB" id="100212at2"/>
<protein>
    <submittedName>
        <fullName evidence="3">Atxe2 family lasso peptide isopeptidase</fullName>
    </submittedName>
</protein>
<evidence type="ECO:0000313" key="4">
    <source>
        <dbReference type="Proteomes" id="UP000319931"/>
    </source>
</evidence>
<dbReference type="GO" id="GO:0006508">
    <property type="term" value="P:proteolysis"/>
    <property type="evidence" value="ECO:0007669"/>
    <property type="project" value="InterPro"/>
</dbReference>
<sequence length="705" mass="77868">MVTLRMVVAAAALILPGMARAATDCADLVPAAGELSQPMHALVPMDLVRLRDIGPVDPTQQYGGLFTVSPDGHQAAFQLRRGDPATNSFCVAMLVVELRPRGKIQVVDRGGDFLRFRFDLRGMADFPSGVADTITPRWSPDGRWIVYRRRDEGAVQLWRARVDGSGSEAITDSADNIDDFRFTADGSAIVYATRPGLREAKVSIDQEGRSGFHYDDRFSPTTSTRPFTPAPVARAAWVIDLQSRRVRAATPNETARLDVTSMQEGQWVEAVGPGGATAMVQVSAKTSYPSRGRLAIRKPGHVISCDAAECADARYPWWTSRKVNFLRYEGWKNSETAIYQWTPGTGGVHRLYRTDDVLIGCVPSGYRIDCLREGARQPRRLERLDPASGKRTIVFDPNPEFTSLTLGRVERLHSTNSFGLPSFADLVLPIGYVRGKNYPLVVVQYSSRGFLRGGTGDDYPIQAFANRGFAVLSIDKPVPVGMKAAPDYVEADRINLKDFADRRSVLEAIETPVRLLIARGIADPQRIGLTGLSDGASSVQFALLHSNLFSAYAISNCCWDTSMPVRVGPGAAKQFATMGYPGTTDESAAAKAFWRQIAISPNARTITAPILAQVPDDEMWGALQSFTVLREQRRPIDLYVFPDEHHVKWQPAHRLAVYARSIDWFDYWLNGAKATNRASEVAHWEALRRECPACFDVSTRLASKR</sequence>
<evidence type="ECO:0000256" key="1">
    <source>
        <dbReference type="SAM" id="SignalP"/>
    </source>
</evidence>
<feature type="domain" description="Peptidase S9 prolyl oligopeptidase catalytic" evidence="2">
    <location>
        <begin position="513"/>
        <end position="671"/>
    </location>
</feature>
<keyword evidence="1" id="KW-0732">Signal</keyword>
<dbReference type="InterPro" id="IPR011659">
    <property type="entry name" value="WD40"/>
</dbReference>
<dbReference type="Pfam" id="PF00326">
    <property type="entry name" value="Peptidase_S9"/>
    <property type="match status" value="1"/>
</dbReference>
<dbReference type="Gene3D" id="3.40.50.1820">
    <property type="entry name" value="alpha/beta hydrolase"/>
    <property type="match status" value="1"/>
</dbReference>
<keyword evidence="4" id="KW-1185">Reference proteome</keyword>
<dbReference type="InterPro" id="IPR001375">
    <property type="entry name" value="Peptidase_S9_cat"/>
</dbReference>
<dbReference type="AlphaFoldDB" id="A0A502G3N6"/>
<gene>
    <name evidence="3" type="ORF">EAH76_03010</name>
</gene>
<feature type="signal peptide" evidence="1">
    <location>
        <begin position="1"/>
        <end position="21"/>
    </location>
</feature>
<dbReference type="Pfam" id="PF07676">
    <property type="entry name" value="PD40"/>
    <property type="match status" value="1"/>
</dbReference>
<dbReference type="Proteomes" id="UP000319931">
    <property type="component" value="Unassembled WGS sequence"/>
</dbReference>
<dbReference type="SUPFAM" id="SSF53474">
    <property type="entry name" value="alpha/beta-Hydrolases"/>
    <property type="match status" value="1"/>
</dbReference>
<proteinExistence type="predicted"/>
<dbReference type="NCBIfam" id="NF033523">
    <property type="entry name" value="lasso_peptidase"/>
    <property type="match status" value="1"/>
</dbReference>
<accession>A0A502G3N6</accession>